<proteinExistence type="predicted"/>
<dbReference type="SUPFAM" id="SSF51445">
    <property type="entry name" value="(Trans)glycosidases"/>
    <property type="match status" value="1"/>
</dbReference>
<reference evidence="2 3" key="1">
    <citation type="journal article" date="2018" name="Syst. Appl. Microbiol.">
        <title>Ereboglobus luteus gen. nov. sp. nov. from cockroach guts, and new insights into the oxygen relationship of the genera Opitutus and Didymococcus (Verrucomicrobia: Opitutaceae).</title>
        <authorList>
            <person name="Tegtmeier D."/>
            <person name="Belitz A."/>
            <person name="Radek R."/>
            <person name="Heimerl T."/>
            <person name="Brune A."/>
        </authorList>
    </citation>
    <scope>NUCLEOTIDE SEQUENCE [LARGE SCALE GENOMIC DNA]</scope>
    <source>
        <strain evidence="2 3">Ho45</strain>
    </source>
</reference>
<dbReference type="OrthoDB" id="9760450at2"/>
<dbReference type="EMBL" id="CP023004">
    <property type="protein sequence ID" value="AWI10366.1"/>
    <property type="molecule type" value="Genomic_DNA"/>
</dbReference>
<sequence>MIHARFLATRIAAPGLALLFLAQGIFAQSPEHARTVAGWERWPAAGVKTLSSEAAPNESGWLELTAPRDAKRAGISVRPEAGAGSWDLEAFAEIAVPFRNLGTEPVDVELAVFDAASATGPVKIHHRHYRAPATLPVGGQVVWVTVPITGKNKSPLDGKLISLVGKPREFARHGVMDGASIARIEIHAKNARAGQRFAIGKVVARGVPEQWRDWPESRVFPLVDEFGQYAHRAWPGKIKSERDFAARLNAEDADIAEHPRPAKWNRYGGWAAGPQQRATGFFRVEKIDGQWWLVDPEGRLFWSHGVVRVATLQRVGGVYRGTPLPDREHFFTLPPKDSASPLARFYGDESPSTRGYYLGKGRHAVYDFLEANLFRKHGADWEAAHKARALRRLESWGLNTIANSSDPDIYLRRKFPYTAILYSAPMGASEFRIEASGGSWGKLPDPFDPAWERHMERTMRTELRESLNDPWCLGFFVDNELRWGNSWHAAEVTLASPASQPAKRALVSVLRKKYRDIAALNTAWATAHESWDALLAATAPPDKKHPAAKADLEMLSEHIVEKYFAGCRAAVKAASPNHLYLGARFAGSGSAFVTRVAARHCDVISINIYASSLATLPAILDTAKGMPVLIGEFHFGALDRGPFCAALVRVADQDARALAYREYVRSGLRNPAIIGTHWFQYYDQPTTGRFDGENYQTGLLDICDTPYAETIEAVRDVAATLYETRFGAKPTNQ</sequence>
<evidence type="ECO:0000256" key="1">
    <source>
        <dbReference type="SAM" id="SignalP"/>
    </source>
</evidence>
<dbReference type="AlphaFoldDB" id="A0A2U8E6B3"/>
<accession>A0A2U8E6B3</accession>
<dbReference type="Gene3D" id="3.20.20.80">
    <property type="entry name" value="Glycosidases"/>
    <property type="match status" value="1"/>
</dbReference>
<evidence type="ECO:0000313" key="3">
    <source>
        <dbReference type="Proteomes" id="UP000244896"/>
    </source>
</evidence>
<gene>
    <name evidence="2" type="ORF">CKA38_14860</name>
</gene>
<dbReference type="RefSeq" id="WP_108826268.1">
    <property type="nucleotide sequence ID" value="NZ_CP023004.1"/>
</dbReference>
<organism evidence="2 3">
    <name type="scientific">Ereboglobus luteus</name>
    <dbReference type="NCBI Taxonomy" id="1796921"/>
    <lineage>
        <taxon>Bacteria</taxon>
        <taxon>Pseudomonadati</taxon>
        <taxon>Verrucomicrobiota</taxon>
        <taxon>Opitutia</taxon>
        <taxon>Opitutales</taxon>
        <taxon>Opitutaceae</taxon>
        <taxon>Ereboglobus</taxon>
    </lineage>
</organism>
<dbReference type="InterPro" id="IPR017853">
    <property type="entry name" value="GH"/>
</dbReference>
<dbReference type="Proteomes" id="UP000244896">
    <property type="component" value="Chromosome"/>
</dbReference>
<keyword evidence="1" id="KW-0732">Signal</keyword>
<name>A0A2U8E6B3_9BACT</name>
<keyword evidence="3" id="KW-1185">Reference proteome</keyword>
<dbReference type="KEGG" id="elut:CKA38_14860"/>
<feature type="chain" id="PRO_5015960457" description="Glycoside hydrolase family 42 N-terminal domain-containing protein" evidence="1">
    <location>
        <begin position="28"/>
        <end position="733"/>
    </location>
</feature>
<protein>
    <recommendedName>
        <fullName evidence="4">Glycoside hydrolase family 42 N-terminal domain-containing protein</fullName>
    </recommendedName>
</protein>
<evidence type="ECO:0008006" key="4">
    <source>
        <dbReference type="Google" id="ProtNLM"/>
    </source>
</evidence>
<feature type="signal peptide" evidence="1">
    <location>
        <begin position="1"/>
        <end position="27"/>
    </location>
</feature>
<evidence type="ECO:0000313" key="2">
    <source>
        <dbReference type="EMBL" id="AWI10366.1"/>
    </source>
</evidence>